<dbReference type="AlphaFoldDB" id="A0AAP9DNP0"/>
<sequence length="218" mass="24270">MKNEVDGRREIASRNTAWATIIARKLTHWGVTPNQISMMSVFFAMVGCLLLIGTVIDPGFNKYVAYILFIVCMQSRLLCNLFDGMVAIEGGKKSANGDLYNDMPDRFADALFIIPIGYIAGGFGIELGWLAALLAVMTAYFRWIGAYKTHQHFFNGPMAKQHRMALLTLAFVVATCTIHAGYDRMVCLIALIIINVGLVATLIHRLYLMSHTTNNEIK</sequence>
<protein>
    <submittedName>
        <fullName evidence="2">CDP-alcohol phosphatidyltransferase family protein</fullName>
    </submittedName>
</protein>
<keyword evidence="1" id="KW-0812">Transmembrane</keyword>
<feature type="transmembrane region" description="Helical" evidence="1">
    <location>
        <begin position="164"/>
        <end position="182"/>
    </location>
</feature>
<keyword evidence="1" id="KW-0472">Membrane</keyword>
<evidence type="ECO:0000313" key="3">
    <source>
        <dbReference type="Proteomes" id="UP000318823"/>
    </source>
</evidence>
<feature type="transmembrane region" description="Helical" evidence="1">
    <location>
        <begin position="188"/>
        <end position="208"/>
    </location>
</feature>
<keyword evidence="1" id="KW-1133">Transmembrane helix</keyword>
<proteinExistence type="predicted"/>
<reference evidence="3" key="1">
    <citation type="journal article" date="2018" name="J. Anim. Genet.">
        <title>Acquired interbacterial defense systems protect against interspecies antagonism in the human gut microbiome.</title>
        <authorList>
            <person name="Ross B.D."/>
            <person name="Verster A.J."/>
            <person name="Radey M.C."/>
            <person name="Schmidtke D.T."/>
            <person name="Pope C.E."/>
            <person name="Hoffman L.R."/>
            <person name="Hajjar A."/>
            <person name="Peterson S.B."/>
            <person name="Borenstein E."/>
            <person name="Mougous J."/>
        </authorList>
    </citation>
    <scope>NUCLEOTIDE SEQUENCE [LARGE SCALE GENOMIC DNA]</scope>
    <source>
        <strain evidence="3">3725 D1 iv</strain>
    </source>
</reference>
<evidence type="ECO:0000256" key="1">
    <source>
        <dbReference type="SAM" id="Phobius"/>
    </source>
</evidence>
<dbReference type="InterPro" id="IPR043130">
    <property type="entry name" value="CDP-OH_PTrfase_TM_dom"/>
</dbReference>
<accession>A0AAP9DNP0</accession>
<dbReference type="EMBL" id="CP041395">
    <property type="protein sequence ID" value="QDM11965.1"/>
    <property type="molecule type" value="Genomic_DNA"/>
</dbReference>
<name>A0AAP9DNP0_BACOV</name>
<dbReference type="Proteomes" id="UP000318823">
    <property type="component" value="Chromosome"/>
</dbReference>
<organism evidence="2 3">
    <name type="scientific">Bacteroides ovatus</name>
    <dbReference type="NCBI Taxonomy" id="28116"/>
    <lineage>
        <taxon>Bacteria</taxon>
        <taxon>Pseudomonadati</taxon>
        <taxon>Bacteroidota</taxon>
        <taxon>Bacteroidia</taxon>
        <taxon>Bacteroidales</taxon>
        <taxon>Bacteroidaceae</taxon>
        <taxon>Bacteroides</taxon>
    </lineage>
</organism>
<evidence type="ECO:0000313" key="2">
    <source>
        <dbReference type="EMBL" id="QDM11965.1"/>
    </source>
</evidence>
<dbReference type="RefSeq" id="WP_032843968.1">
    <property type="nucleotide sequence ID" value="NZ_CAXSRA010000006.1"/>
</dbReference>
<feature type="transmembrane region" description="Helical" evidence="1">
    <location>
        <begin position="36"/>
        <end position="56"/>
    </location>
</feature>
<gene>
    <name evidence="2" type="ORF">DYI28_26435</name>
</gene>
<dbReference type="Gene3D" id="1.20.120.1760">
    <property type="match status" value="1"/>
</dbReference>
<feature type="transmembrane region" description="Helical" evidence="1">
    <location>
        <begin position="110"/>
        <end position="143"/>
    </location>
</feature>